<dbReference type="Gramene" id="Kaladp0038s0015.1.v1.1">
    <property type="protein sequence ID" value="Kaladp0038s0015.1.v1.1.CDS.1"/>
    <property type="gene ID" value="Kaladp0038s0015.v1.1"/>
</dbReference>
<dbReference type="Proteomes" id="UP000594263">
    <property type="component" value="Unplaced"/>
</dbReference>
<organism evidence="1 2">
    <name type="scientific">Kalanchoe fedtschenkoi</name>
    <name type="common">Lavender scallops</name>
    <name type="synonym">South American air plant</name>
    <dbReference type="NCBI Taxonomy" id="63787"/>
    <lineage>
        <taxon>Eukaryota</taxon>
        <taxon>Viridiplantae</taxon>
        <taxon>Streptophyta</taxon>
        <taxon>Embryophyta</taxon>
        <taxon>Tracheophyta</taxon>
        <taxon>Spermatophyta</taxon>
        <taxon>Magnoliopsida</taxon>
        <taxon>eudicotyledons</taxon>
        <taxon>Gunneridae</taxon>
        <taxon>Pentapetalae</taxon>
        <taxon>Saxifragales</taxon>
        <taxon>Crassulaceae</taxon>
        <taxon>Kalanchoe</taxon>
    </lineage>
</organism>
<name>A0A7N0TIZ5_KALFE</name>
<evidence type="ECO:0000313" key="1">
    <source>
        <dbReference type="EnsemblPlants" id="Kaladp0038s0015.1.v1.1.CDS.1"/>
    </source>
</evidence>
<keyword evidence="2" id="KW-1185">Reference proteome</keyword>
<dbReference type="EnsemblPlants" id="Kaladp0038s0015.1.v1.1">
    <property type="protein sequence ID" value="Kaladp0038s0015.1.v1.1.CDS.1"/>
    <property type="gene ID" value="Kaladp0038s0015.v1.1"/>
</dbReference>
<evidence type="ECO:0000313" key="2">
    <source>
        <dbReference type="Proteomes" id="UP000594263"/>
    </source>
</evidence>
<accession>A0A7N0TIZ5</accession>
<dbReference type="AlphaFoldDB" id="A0A7N0TIZ5"/>
<proteinExistence type="predicted"/>
<sequence length="88" mass="9805">MILNAQNFCGRVIKHQMVVLPNDLPLMMVEIEGGLCILYLRIWCLQCLGLRQSPVTEFQHTCIKASNCIVAFLIGPHSNGVSLLNLPL</sequence>
<protein>
    <submittedName>
        <fullName evidence="1">Uncharacterized protein</fullName>
    </submittedName>
</protein>
<reference evidence="1" key="1">
    <citation type="submission" date="2021-01" db="UniProtKB">
        <authorList>
            <consortium name="EnsemblPlants"/>
        </authorList>
    </citation>
    <scope>IDENTIFICATION</scope>
</reference>